<dbReference type="AlphaFoldDB" id="A0A7G6DYH3"/>
<dbReference type="OrthoDB" id="9801625at2"/>
<dbReference type="InterPro" id="IPR029069">
    <property type="entry name" value="HotDog_dom_sf"/>
</dbReference>
<dbReference type="RefSeq" id="WP_153802152.1">
    <property type="nucleotide sequence ID" value="NZ_CP045798.1"/>
</dbReference>
<protein>
    <recommendedName>
        <fullName evidence="3">Thioesterase domain-containing protein</fullName>
    </recommendedName>
</protein>
<dbReference type="SUPFAM" id="SSF54637">
    <property type="entry name" value="Thioesterase/thiol ester dehydrase-isomerase"/>
    <property type="match status" value="1"/>
</dbReference>
<evidence type="ECO:0000313" key="1">
    <source>
        <dbReference type="EMBL" id="QNB44877.1"/>
    </source>
</evidence>
<sequence>MRFGDTITAVAEVIEKNVEKKRVILRTYCTNQHGELVFDGTTAQYMKI</sequence>
<dbReference type="Proteomes" id="UP000515847">
    <property type="component" value="Chromosome"/>
</dbReference>
<evidence type="ECO:0008006" key="3">
    <source>
        <dbReference type="Google" id="ProtNLM"/>
    </source>
</evidence>
<dbReference type="KEGG" id="tfr:BR63_00145"/>
<reference evidence="1 2" key="1">
    <citation type="journal article" date="2019" name="Front. Microbiol.">
        <title>Thermoanaerosceptrum fracticalcis gen. nov. sp. nov., a Novel Fumarate-Fermenting Microorganism From a Deep Fractured Carbonate Aquifer of the US Great Basin.</title>
        <authorList>
            <person name="Hamilton-Brehm S.D."/>
            <person name="Stewart L.E."/>
            <person name="Zavarin M."/>
            <person name="Caldwell M."/>
            <person name="Lawson P.A."/>
            <person name="Onstott T.C."/>
            <person name="Grzymski J."/>
            <person name="Neveux I."/>
            <person name="Lollar B.S."/>
            <person name="Russell C.E."/>
            <person name="Moser D.P."/>
        </authorList>
    </citation>
    <scope>NUCLEOTIDE SEQUENCE [LARGE SCALE GENOMIC DNA]</scope>
    <source>
        <strain evidence="1 2">DRI-13</strain>
    </source>
</reference>
<dbReference type="Gene3D" id="3.10.129.10">
    <property type="entry name" value="Hotdog Thioesterase"/>
    <property type="match status" value="1"/>
</dbReference>
<organism evidence="1 2">
    <name type="scientific">Thermanaerosceptrum fracticalcis</name>
    <dbReference type="NCBI Taxonomy" id="1712410"/>
    <lineage>
        <taxon>Bacteria</taxon>
        <taxon>Bacillati</taxon>
        <taxon>Bacillota</taxon>
        <taxon>Clostridia</taxon>
        <taxon>Eubacteriales</taxon>
        <taxon>Peptococcaceae</taxon>
        <taxon>Thermanaerosceptrum</taxon>
    </lineage>
</organism>
<dbReference type="EMBL" id="CP045798">
    <property type="protein sequence ID" value="QNB44877.1"/>
    <property type="molecule type" value="Genomic_DNA"/>
</dbReference>
<keyword evidence="2" id="KW-1185">Reference proteome</keyword>
<name>A0A7G6DYH3_THEFR</name>
<evidence type="ECO:0000313" key="2">
    <source>
        <dbReference type="Proteomes" id="UP000515847"/>
    </source>
</evidence>
<accession>A0A7G6DYH3</accession>
<proteinExistence type="predicted"/>
<gene>
    <name evidence="1" type="ORF">BR63_00145</name>
</gene>